<dbReference type="InterPro" id="IPR052925">
    <property type="entry name" value="Phage_Integrase-like_Recomb"/>
</dbReference>
<dbReference type="InterPro" id="IPR011010">
    <property type="entry name" value="DNA_brk_join_enz"/>
</dbReference>
<protein>
    <recommendedName>
        <fullName evidence="4">Tyr recombinase domain-containing protein</fullName>
    </recommendedName>
</protein>
<proteinExistence type="predicted"/>
<dbReference type="Proteomes" id="UP000015241">
    <property type="component" value="Unassembled WGS sequence"/>
</dbReference>
<accession>S8EAW2</accession>
<dbReference type="PANTHER" id="PTHR34605:SF4">
    <property type="entry name" value="DNA ADENINE METHYLTRANSFERASE"/>
    <property type="match status" value="1"/>
</dbReference>
<evidence type="ECO:0000256" key="1">
    <source>
        <dbReference type="ARBA" id="ARBA00023172"/>
    </source>
</evidence>
<keyword evidence="1" id="KW-0233">DNA recombination</keyword>
<name>S8EAW2_FOMSC</name>
<sequence>MTTPQPVLVMFLAAARHNIDLEQPLDAAVWACITTVFFAAARLGEFMLPSLTTFQANQHVKPSDVRRDEDRHGYKVTVIHLPSTKVATLEGEDVYWAAQTGPVDPEEALVNHMRVNTPDAGGHLFAWRHPQGVRVLTKKDFLRRMEEIASSLGEPPMRGHGLRIGATLEYLLRGVPFDVAKLIGRWSGDSFRLYLQKHAVIMAPYLQDSPVLDEVTRYSMPPQPPQR</sequence>
<dbReference type="AlphaFoldDB" id="S8EAW2"/>
<dbReference type="InParanoid" id="S8EAW2"/>
<keyword evidence="3" id="KW-1185">Reference proteome</keyword>
<dbReference type="STRING" id="743788.S8EAW2"/>
<dbReference type="Gene3D" id="1.10.443.10">
    <property type="entry name" value="Intergrase catalytic core"/>
    <property type="match status" value="1"/>
</dbReference>
<gene>
    <name evidence="2" type="ORF">FOMPIDRAFT_1122752</name>
</gene>
<reference evidence="2 3" key="1">
    <citation type="journal article" date="2012" name="Science">
        <title>The Paleozoic origin of enzymatic lignin decomposition reconstructed from 31 fungal genomes.</title>
        <authorList>
            <person name="Floudas D."/>
            <person name="Binder M."/>
            <person name="Riley R."/>
            <person name="Barry K."/>
            <person name="Blanchette R.A."/>
            <person name="Henrissat B."/>
            <person name="Martinez A.T."/>
            <person name="Otillar R."/>
            <person name="Spatafora J.W."/>
            <person name="Yadav J.S."/>
            <person name="Aerts A."/>
            <person name="Benoit I."/>
            <person name="Boyd A."/>
            <person name="Carlson A."/>
            <person name="Copeland A."/>
            <person name="Coutinho P.M."/>
            <person name="de Vries R.P."/>
            <person name="Ferreira P."/>
            <person name="Findley K."/>
            <person name="Foster B."/>
            <person name="Gaskell J."/>
            <person name="Glotzer D."/>
            <person name="Gorecki P."/>
            <person name="Heitman J."/>
            <person name="Hesse C."/>
            <person name="Hori C."/>
            <person name="Igarashi K."/>
            <person name="Jurgens J.A."/>
            <person name="Kallen N."/>
            <person name="Kersten P."/>
            <person name="Kohler A."/>
            <person name="Kuees U."/>
            <person name="Kumar T.K.A."/>
            <person name="Kuo A."/>
            <person name="LaButti K."/>
            <person name="Larrondo L.F."/>
            <person name="Lindquist E."/>
            <person name="Ling A."/>
            <person name="Lombard V."/>
            <person name="Lucas S."/>
            <person name="Lundell T."/>
            <person name="Martin R."/>
            <person name="McLaughlin D.J."/>
            <person name="Morgenstern I."/>
            <person name="Morin E."/>
            <person name="Murat C."/>
            <person name="Nagy L.G."/>
            <person name="Nolan M."/>
            <person name="Ohm R.A."/>
            <person name="Patyshakuliyeva A."/>
            <person name="Rokas A."/>
            <person name="Ruiz-Duenas F.J."/>
            <person name="Sabat G."/>
            <person name="Salamov A."/>
            <person name="Samejima M."/>
            <person name="Schmutz J."/>
            <person name="Slot J.C."/>
            <person name="St John F."/>
            <person name="Stenlid J."/>
            <person name="Sun H."/>
            <person name="Sun S."/>
            <person name="Syed K."/>
            <person name="Tsang A."/>
            <person name="Wiebenga A."/>
            <person name="Young D."/>
            <person name="Pisabarro A."/>
            <person name="Eastwood D.C."/>
            <person name="Martin F."/>
            <person name="Cullen D."/>
            <person name="Grigoriev I.V."/>
            <person name="Hibbett D.S."/>
        </authorList>
    </citation>
    <scope>NUCLEOTIDE SEQUENCE</scope>
    <source>
        <strain evidence="3">FP-58527</strain>
    </source>
</reference>
<dbReference type="SUPFAM" id="SSF56349">
    <property type="entry name" value="DNA breaking-rejoining enzymes"/>
    <property type="match status" value="1"/>
</dbReference>
<organism evidence="2 3">
    <name type="scientific">Fomitopsis schrenkii</name>
    <name type="common">Brown rot fungus</name>
    <dbReference type="NCBI Taxonomy" id="2126942"/>
    <lineage>
        <taxon>Eukaryota</taxon>
        <taxon>Fungi</taxon>
        <taxon>Dikarya</taxon>
        <taxon>Basidiomycota</taxon>
        <taxon>Agaricomycotina</taxon>
        <taxon>Agaricomycetes</taxon>
        <taxon>Polyporales</taxon>
        <taxon>Fomitopsis</taxon>
    </lineage>
</organism>
<dbReference type="GO" id="GO:0015074">
    <property type="term" value="P:DNA integration"/>
    <property type="evidence" value="ECO:0007669"/>
    <property type="project" value="InterPro"/>
</dbReference>
<evidence type="ECO:0000313" key="2">
    <source>
        <dbReference type="EMBL" id="EPT00404.1"/>
    </source>
</evidence>
<dbReference type="eggNOG" id="ENOG502SKI5">
    <property type="taxonomic scope" value="Eukaryota"/>
</dbReference>
<evidence type="ECO:0000313" key="3">
    <source>
        <dbReference type="Proteomes" id="UP000015241"/>
    </source>
</evidence>
<dbReference type="OrthoDB" id="2794913at2759"/>
<dbReference type="PANTHER" id="PTHR34605">
    <property type="entry name" value="PHAGE_INTEGRASE DOMAIN-CONTAINING PROTEIN"/>
    <property type="match status" value="1"/>
</dbReference>
<evidence type="ECO:0008006" key="4">
    <source>
        <dbReference type="Google" id="ProtNLM"/>
    </source>
</evidence>
<dbReference type="HOGENOM" id="CLU_003292_1_1_1"/>
<dbReference type="GO" id="GO:0006310">
    <property type="term" value="P:DNA recombination"/>
    <property type="evidence" value="ECO:0007669"/>
    <property type="project" value="UniProtKB-KW"/>
</dbReference>
<dbReference type="EMBL" id="KE504149">
    <property type="protein sequence ID" value="EPT00404.1"/>
    <property type="molecule type" value="Genomic_DNA"/>
</dbReference>
<dbReference type="GO" id="GO:0003677">
    <property type="term" value="F:DNA binding"/>
    <property type="evidence" value="ECO:0007669"/>
    <property type="project" value="InterPro"/>
</dbReference>
<dbReference type="InterPro" id="IPR013762">
    <property type="entry name" value="Integrase-like_cat_sf"/>
</dbReference>